<gene>
    <name evidence="2" type="ORF">FYJ29_01825</name>
</gene>
<name>A0A6L5XBU8_9BACT</name>
<evidence type="ECO:0000256" key="1">
    <source>
        <dbReference type="SAM" id="SignalP"/>
    </source>
</evidence>
<reference evidence="2 3" key="1">
    <citation type="submission" date="2019-08" db="EMBL/GenBank/DDBJ databases">
        <title>In-depth cultivation of the pig gut microbiome towards novel bacterial diversity and tailored functional studies.</title>
        <authorList>
            <person name="Wylensek D."/>
            <person name="Hitch T.C.A."/>
            <person name="Clavel T."/>
        </authorList>
    </citation>
    <scope>NUCLEOTIDE SEQUENCE [LARGE SCALE GENOMIC DNA]</scope>
    <source>
        <strain evidence="2 3">Oil-RF-744-WCA-WT-10</strain>
    </source>
</reference>
<evidence type="ECO:0000313" key="2">
    <source>
        <dbReference type="EMBL" id="MSS16516.1"/>
    </source>
</evidence>
<evidence type="ECO:0000313" key="3">
    <source>
        <dbReference type="Proteomes" id="UP000483362"/>
    </source>
</evidence>
<accession>A0A6L5XBU8</accession>
<dbReference type="EMBL" id="VULT01000002">
    <property type="protein sequence ID" value="MSS16516.1"/>
    <property type="molecule type" value="Genomic_DNA"/>
</dbReference>
<dbReference type="InterPro" id="IPR046090">
    <property type="entry name" value="DUF6108"/>
</dbReference>
<sequence>MKRMIFIFILTLVAAGAAQAQRGLAIASLFGGRYKHSPHATEIVVTGPKAERINLDVYRSLSVTDRALVPPVVRAVTSDGSKAVSKEVEYRQGRLYYGYYVLSPRNGNNRFIFYLDQSLARKQPANVVTLIYMEGDVSSAYIKKLIKQ</sequence>
<organism evidence="2 3">
    <name type="scientific">Sodaliphilus pleomorphus</name>
    <dbReference type="NCBI Taxonomy" id="2606626"/>
    <lineage>
        <taxon>Bacteria</taxon>
        <taxon>Pseudomonadati</taxon>
        <taxon>Bacteroidota</taxon>
        <taxon>Bacteroidia</taxon>
        <taxon>Bacteroidales</taxon>
        <taxon>Muribaculaceae</taxon>
        <taxon>Sodaliphilus</taxon>
    </lineage>
</organism>
<dbReference type="RefSeq" id="WP_154326915.1">
    <property type="nucleotide sequence ID" value="NZ_CP045696.1"/>
</dbReference>
<keyword evidence="3" id="KW-1185">Reference proteome</keyword>
<keyword evidence="1" id="KW-0732">Signal</keyword>
<feature type="chain" id="PRO_5026875422" evidence="1">
    <location>
        <begin position="21"/>
        <end position="148"/>
    </location>
</feature>
<proteinExistence type="predicted"/>
<dbReference type="AlphaFoldDB" id="A0A6L5XBU8"/>
<dbReference type="Proteomes" id="UP000483362">
    <property type="component" value="Unassembled WGS sequence"/>
</dbReference>
<dbReference type="Pfam" id="PF19603">
    <property type="entry name" value="DUF6108"/>
    <property type="match status" value="1"/>
</dbReference>
<feature type="signal peptide" evidence="1">
    <location>
        <begin position="1"/>
        <end position="20"/>
    </location>
</feature>
<protein>
    <submittedName>
        <fullName evidence="2">Uncharacterized protein</fullName>
    </submittedName>
</protein>
<comment type="caution">
    <text evidence="2">The sequence shown here is derived from an EMBL/GenBank/DDBJ whole genome shotgun (WGS) entry which is preliminary data.</text>
</comment>